<organism evidence="1">
    <name type="scientific">Amphimedon queenslandica</name>
    <name type="common">Sponge</name>
    <dbReference type="NCBI Taxonomy" id="400682"/>
    <lineage>
        <taxon>Eukaryota</taxon>
        <taxon>Metazoa</taxon>
        <taxon>Porifera</taxon>
        <taxon>Demospongiae</taxon>
        <taxon>Heteroscleromorpha</taxon>
        <taxon>Haplosclerida</taxon>
        <taxon>Niphatidae</taxon>
        <taxon>Amphimedon</taxon>
    </lineage>
</organism>
<dbReference type="EnsemblMetazoa" id="Aqu2.1.31297_001">
    <property type="protein sequence ID" value="Aqu2.1.31297_001"/>
    <property type="gene ID" value="Aqu2.1.31297"/>
</dbReference>
<evidence type="ECO:0000313" key="1">
    <source>
        <dbReference type="EnsemblMetazoa" id="Aqu2.1.31297_001"/>
    </source>
</evidence>
<sequence>MNFDINLDTSVQSKLLIALYFPVYLLPDAQAKVNPSLLLLFTEVHGGLHSFQAIEELAKEGAMSETSFMCDVYVYLNDEETLWLASRHNRNGHFNHHMTHRNYLEVCRASLFAMHSDATEVPSNLLQWRKVCTNCILLPEISRTQKENIFAQSTFHSEIWDEVNDVMNMFEEGELKGQSKGGIPKQHHLNLFAGEPCGEAVKKFGDYIITLVEGSLQACSSRAIKKANTSYNGAHLILSNIRKDCTSESLEKIVYNSRELNTSFTGINFFSFIVMVELADVDMVKEALSVCYNKIEVVYIYNELASKPSRSTHTLLLV</sequence>
<dbReference type="OrthoDB" id="5988050at2759"/>
<protein>
    <submittedName>
        <fullName evidence="1">Uncharacterized protein</fullName>
    </submittedName>
</protein>
<dbReference type="AlphaFoldDB" id="A0A1X7UV86"/>
<name>A0A1X7UV86_AMPQE</name>
<reference evidence="1" key="1">
    <citation type="submission" date="2017-05" db="UniProtKB">
        <authorList>
            <consortium name="EnsemblMetazoa"/>
        </authorList>
    </citation>
    <scope>IDENTIFICATION</scope>
</reference>
<dbReference type="InParanoid" id="A0A1X7UV86"/>
<proteinExistence type="predicted"/>
<accession>A0A1X7UV86</accession>